<feature type="region of interest" description="Disordered" evidence="1">
    <location>
        <begin position="569"/>
        <end position="627"/>
    </location>
</feature>
<reference evidence="2 3" key="1">
    <citation type="submission" date="2017-10" db="EMBL/GenBank/DDBJ databases">
        <title>Comparative genomics in systemic dimorphic fungi from Ajellomycetaceae.</title>
        <authorList>
            <person name="Munoz J.F."/>
            <person name="Mcewen J.G."/>
            <person name="Clay O.K."/>
            <person name="Cuomo C.A."/>
        </authorList>
    </citation>
    <scope>NUCLEOTIDE SEQUENCE [LARGE SCALE GENOMIC DNA]</scope>
    <source>
        <strain evidence="2 3">UAMH4076</strain>
    </source>
</reference>
<feature type="region of interest" description="Disordered" evidence="1">
    <location>
        <begin position="307"/>
        <end position="327"/>
    </location>
</feature>
<protein>
    <submittedName>
        <fullName evidence="2">THO complex subunit 1</fullName>
    </submittedName>
</protein>
<organism evidence="2 3">
    <name type="scientific">[Emmonsia] crescens</name>
    <dbReference type="NCBI Taxonomy" id="73230"/>
    <lineage>
        <taxon>Eukaryota</taxon>
        <taxon>Fungi</taxon>
        <taxon>Dikarya</taxon>
        <taxon>Ascomycota</taxon>
        <taxon>Pezizomycotina</taxon>
        <taxon>Eurotiomycetes</taxon>
        <taxon>Eurotiomycetidae</taxon>
        <taxon>Onygenales</taxon>
        <taxon>Ajellomycetaceae</taxon>
        <taxon>Emergomyces</taxon>
    </lineage>
</organism>
<dbReference type="PANTHER" id="PTHR13265:SF0">
    <property type="entry name" value="HPR1"/>
    <property type="match status" value="1"/>
</dbReference>
<dbReference type="GO" id="GO:0000445">
    <property type="term" value="C:THO complex part of transcription export complex"/>
    <property type="evidence" value="ECO:0007669"/>
    <property type="project" value="TreeGrafter"/>
</dbReference>
<dbReference type="EMBL" id="PDND01000178">
    <property type="protein sequence ID" value="PGH30347.1"/>
    <property type="molecule type" value="Genomic_DNA"/>
</dbReference>
<sequence>MAGEDIAAVKVYRQLVQDLLDKAAEIKKDYSIEPPLNDADLGDAIHHIQQDQESGLREQSQQAQYAVVETAFREKFYDLLATTSIDEPSFIQIWNLLDIVSIFSDNEKCEPGLLFWLIEELLDSQTIDGCRKVFDYLESRRERNTAKHFKQKSLIILRSCNELLRRLSRAEDTVFCGRVFIFLFQSFPLGDRSSVNLRGEFHTENVTTFDELPKAQEGSETPMDLDAPEKEITTDTKTESAQKAHEPEPSSAPSMDDLYPIFWSLQTNFSSPTTLFDPANFAAFKAGLEASLSTFQKVNTDMEVRMTKGSEEARRGPKRRRIGDGTEMTNSFNPKYLTSRDLFELEVNDVAFRRHILVQSLILLDFVLSLTPKAKAKLADSTNKSVLYNYVLNDEDAKWALQMKTSIATYLQQGSEGKFYYRMVDTVLTRDKNWVRWKAEACPPIERTPVSIRDYLDTQASAIKVSTSKRLRSAPLGSLDLSFLMEDKNINSVDRLKHPDRFTTPALDSYMRGIANDEFNIDMTQSREEKDEAIKAKASKTWRTLRLSSRSKLALFDKIEDGNNLKVLFEPPPMQEDTPAAANKQKSTMENGVNDQEGSSRKADVKMEEAKENQRPVSSNGPAPQQG</sequence>
<feature type="compositionally biased region" description="Polar residues" evidence="1">
    <location>
        <begin position="584"/>
        <end position="597"/>
    </location>
</feature>
<dbReference type="VEuPathDB" id="FungiDB:EMCG_02573"/>
<feature type="compositionally biased region" description="Basic and acidic residues" evidence="1">
    <location>
        <begin position="227"/>
        <end position="248"/>
    </location>
</feature>
<keyword evidence="3" id="KW-1185">Reference proteome</keyword>
<feature type="compositionally biased region" description="Basic and acidic residues" evidence="1">
    <location>
        <begin position="598"/>
        <end position="614"/>
    </location>
</feature>
<dbReference type="InterPro" id="IPR021861">
    <property type="entry name" value="THO_THOC1"/>
</dbReference>
<dbReference type="AlphaFoldDB" id="A0A2B7ZBZ3"/>
<gene>
    <name evidence="2" type="ORF">GX50_06905</name>
</gene>
<feature type="compositionally biased region" description="Polar residues" evidence="1">
    <location>
        <begin position="615"/>
        <end position="627"/>
    </location>
</feature>
<name>A0A2B7ZBZ3_9EURO</name>
<dbReference type="Proteomes" id="UP000226031">
    <property type="component" value="Unassembled WGS sequence"/>
</dbReference>
<dbReference type="GO" id="GO:0006406">
    <property type="term" value="P:mRNA export from nucleus"/>
    <property type="evidence" value="ECO:0007669"/>
    <property type="project" value="TreeGrafter"/>
</dbReference>
<feature type="region of interest" description="Disordered" evidence="1">
    <location>
        <begin position="208"/>
        <end position="255"/>
    </location>
</feature>
<dbReference type="PANTHER" id="PTHR13265">
    <property type="entry name" value="THO COMPLEX SUBUNIT 1"/>
    <property type="match status" value="1"/>
</dbReference>
<evidence type="ECO:0000256" key="1">
    <source>
        <dbReference type="SAM" id="MobiDB-lite"/>
    </source>
</evidence>
<dbReference type="STRING" id="73230.A0A2B7ZBZ3"/>
<comment type="caution">
    <text evidence="2">The sequence shown here is derived from an EMBL/GenBank/DDBJ whole genome shotgun (WGS) entry which is preliminary data.</text>
</comment>
<accession>A0A2B7ZBZ3</accession>
<evidence type="ECO:0000313" key="2">
    <source>
        <dbReference type="EMBL" id="PGH30347.1"/>
    </source>
</evidence>
<dbReference type="Pfam" id="PF11957">
    <property type="entry name" value="efThoc1"/>
    <property type="match status" value="1"/>
</dbReference>
<evidence type="ECO:0000313" key="3">
    <source>
        <dbReference type="Proteomes" id="UP000226031"/>
    </source>
</evidence>
<proteinExistence type="predicted"/>